<proteinExistence type="predicted"/>
<feature type="transmembrane region" description="Helical" evidence="2">
    <location>
        <begin position="175"/>
        <end position="194"/>
    </location>
</feature>
<keyword evidence="2" id="KW-1133">Transmembrane helix</keyword>
<feature type="region of interest" description="Disordered" evidence="1">
    <location>
        <begin position="200"/>
        <end position="220"/>
    </location>
</feature>
<evidence type="ECO:0000313" key="4">
    <source>
        <dbReference type="Proteomes" id="UP000199632"/>
    </source>
</evidence>
<accession>A0A1H3SAS7</accession>
<organism evidence="3 4">
    <name type="scientific">Asanoa ishikariensis</name>
    <dbReference type="NCBI Taxonomy" id="137265"/>
    <lineage>
        <taxon>Bacteria</taxon>
        <taxon>Bacillati</taxon>
        <taxon>Actinomycetota</taxon>
        <taxon>Actinomycetes</taxon>
        <taxon>Micromonosporales</taxon>
        <taxon>Micromonosporaceae</taxon>
        <taxon>Asanoa</taxon>
    </lineage>
</organism>
<protein>
    <submittedName>
        <fullName evidence="3">Uncharacterized protein</fullName>
    </submittedName>
</protein>
<keyword evidence="2" id="KW-0472">Membrane</keyword>
<evidence type="ECO:0000256" key="2">
    <source>
        <dbReference type="SAM" id="Phobius"/>
    </source>
</evidence>
<dbReference type="STRING" id="137265.SAMN05421684_4740"/>
<evidence type="ECO:0000256" key="1">
    <source>
        <dbReference type="SAM" id="MobiDB-lite"/>
    </source>
</evidence>
<reference evidence="4" key="1">
    <citation type="submission" date="2016-10" db="EMBL/GenBank/DDBJ databases">
        <authorList>
            <person name="Varghese N."/>
            <person name="Submissions S."/>
        </authorList>
    </citation>
    <scope>NUCLEOTIDE SEQUENCE [LARGE SCALE GENOMIC DNA]</scope>
    <source>
        <strain evidence="4">DSM 44718</strain>
    </source>
</reference>
<sequence length="220" mass="22871">MIHRTVRLRLFRKRSTDGDTGAVKPTFRRAAGLLIAAVIALLVWPFPAAAHGGAKITVNHDGRGSVWVNVTYQDGHPAEGLVDATLTAKEADGTTVAPAKMVQSSAPGTLVYMSTLPAGEWAVTVEFGAPIARTCNAAFQVGTANNTQQTNCDAPTPLAASAPAATGGEGGNGTAWLLIAIAAVGGLICAVLALQIRSRRRSDRPVTPAPQRKQKATSRK</sequence>
<evidence type="ECO:0000313" key="3">
    <source>
        <dbReference type="EMBL" id="SDZ34621.1"/>
    </source>
</evidence>
<name>A0A1H3SAS7_9ACTN</name>
<dbReference type="EMBL" id="FNQB01000002">
    <property type="protein sequence ID" value="SDZ34621.1"/>
    <property type="molecule type" value="Genomic_DNA"/>
</dbReference>
<keyword evidence="2" id="KW-0812">Transmembrane</keyword>
<keyword evidence="4" id="KW-1185">Reference proteome</keyword>
<dbReference type="AlphaFoldDB" id="A0A1H3SAS7"/>
<dbReference type="Proteomes" id="UP000199632">
    <property type="component" value="Unassembled WGS sequence"/>
</dbReference>
<gene>
    <name evidence="3" type="ORF">SAMN05421684_4740</name>
</gene>